<reference evidence="4 7" key="1">
    <citation type="submission" date="2016-11" db="EMBL/GenBank/DDBJ databases">
        <title>Whole genomes of Flavobacteriaceae.</title>
        <authorList>
            <person name="Stine C."/>
            <person name="Li C."/>
            <person name="Tadesse D."/>
        </authorList>
    </citation>
    <scope>NUCLEOTIDE SEQUENCE [LARGE SCALE GENOMIC DNA]</scope>
    <source>
        <strain evidence="4 7">DSM 21068</strain>
    </source>
</reference>
<dbReference type="RefSeq" id="WP_076452100.1">
    <property type="nucleotide sequence ID" value="NZ_FTOJ01000007.1"/>
</dbReference>
<dbReference type="OrthoDB" id="1489021at2"/>
<evidence type="ECO:0000313" key="5">
    <source>
        <dbReference type="EMBL" id="SIS94738.1"/>
    </source>
</evidence>
<accession>A0A1N7N902</accession>
<evidence type="ECO:0000256" key="1">
    <source>
        <dbReference type="ARBA" id="ARBA00022737"/>
    </source>
</evidence>
<keyword evidence="3" id="KW-0812">Transmembrane</keyword>
<keyword evidence="1" id="KW-0677">Repeat</keyword>
<dbReference type="InterPro" id="IPR011990">
    <property type="entry name" value="TPR-like_helical_dom_sf"/>
</dbReference>
<evidence type="ECO:0000313" key="4">
    <source>
        <dbReference type="EMBL" id="PQA90194.1"/>
    </source>
</evidence>
<keyword evidence="3" id="KW-0472">Membrane</keyword>
<dbReference type="InterPro" id="IPR052346">
    <property type="entry name" value="O-mannosyl-transferase_TMTC"/>
</dbReference>
<feature type="transmembrane region" description="Helical" evidence="3">
    <location>
        <begin position="134"/>
        <end position="152"/>
    </location>
</feature>
<evidence type="ECO:0000256" key="2">
    <source>
        <dbReference type="ARBA" id="ARBA00022803"/>
    </source>
</evidence>
<dbReference type="Proteomes" id="UP000186246">
    <property type="component" value="Unassembled WGS sequence"/>
</dbReference>
<feature type="transmembrane region" description="Helical" evidence="3">
    <location>
        <begin position="159"/>
        <end position="176"/>
    </location>
</feature>
<evidence type="ECO:0000313" key="6">
    <source>
        <dbReference type="Proteomes" id="UP000186246"/>
    </source>
</evidence>
<protein>
    <submittedName>
        <fullName evidence="5">Uncharacterized protein</fullName>
    </submittedName>
</protein>
<reference evidence="6" key="3">
    <citation type="submission" date="2017-01" db="EMBL/GenBank/DDBJ databases">
        <authorList>
            <person name="Varghese N."/>
            <person name="Submissions S."/>
        </authorList>
    </citation>
    <scope>NUCLEOTIDE SEQUENCE [LARGE SCALE GENOMIC DNA]</scope>
    <source>
        <strain evidence="6">DSM 21068</strain>
    </source>
</reference>
<dbReference type="AlphaFoldDB" id="A0A1N7N902"/>
<feature type="transmembrane region" description="Helical" evidence="3">
    <location>
        <begin position="188"/>
        <end position="206"/>
    </location>
</feature>
<name>A0A1N7N902_9FLAO</name>
<dbReference type="PANTHER" id="PTHR44227">
    <property type="match status" value="1"/>
</dbReference>
<proteinExistence type="predicted"/>
<dbReference type="STRING" id="551459.SAMN05421796_10732"/>
<keyword evidence="7" id="KW-1185">Reference proteome</keyword>
<dbReference type="PANTHER" id="PTHR44227:SF3">
    <property type="entry name" value="PROTEIN O-MANNOSYL-TRANSFERASE TMTC4"/>
    <property type="match status" value="1"/>
</dbReference>
<gene>
    <name evidence="4" type="ORF">B0A70_15005</name>
    <name evidence="5" type="ORF">SAMN05421796_10732</name>
</gene>
<keyword evidence="3" id="KW-1133">Transmembrane helix</keyword>
<dbReference type="Proteomes" id="UP000238314">
    <property type="component" value="Unassembled WGS sequence"/>
</dbReference>
<sequence length="756" mass="86368">MERILNFIRNSHYSGLFVAIIAMLIYLNSVPNKWAVDDTVVIHKNQLVQRGIGGIPDIFTHDFMYGSSGQNTDAVSGGRWRPLTPTIYAIFSELLAKPAVDAITGKIRTDKNGNVLNDLSEKTTFPNMMHFLNVSLYGLLCWVLYRFLFLIFEKHKQGFLLAFITSLLFAVHPIHTEVVANVKGSDEILSLLFSLLSATLFFKIFTKPSSNKWPLIFLASFYFFLGSLAKENALMFVVVIPLTLWFFGNLKFRKVLLSFGFLIIPVIIYFGLRTNAAGVIDLKSKNDTEMMNNPFLVLNKNAEFKPLLEGSDVMVLQNPSLQSITEMPFANKMATNIYTFGRYLKLLIIPTPLTYDYYPRHISVKSFSDLSVWLSLILNLGLVILAILGLKKKRIYSFGILFYFITFSIVSNVFFPIGTNMGERFMFMPSLGILIAISCFLVLLFDKIGARLILGSVGIVSILYIAITINRNPVWKDNLTLFSHDIKISKNSAKVKSDFGEAVLEKIANQSFQIQEEERSLTDDEIAENINLLQESLPYYKEALDIHPMYGLVWFNLARTDKMLGDEETITAKERLQYLKTAEAAYQMTETYKPIQYLKDINTFKSLCYTSLGKLYGKDFGDINTAFTYLHLAEKTDTNNSYADFLLGTAYSIKGDQEKSYFYTKKAYEKQPENRDYKENYALSIQKYVFAGKLPKIDLKKSEKLFQEVVKSAKSLPDENKEKGEIIKRNLSFLYENYMAQDRKQDAQKILPQLQK</sequence>
<keyword evidence="2" id="KW-0802">TPR repeat</keyword>
<feature type="transmembrane region" description="Helical" evidence="3">
    <location>
        <begin position="395"/>
        <end position="415"/>
    </location>
</feature>
<dbReference type="EMBL" id="FTOJ01000007">
    <property type="protein sequence ID" value="SIS94738.1"/>
    <property type="molecule type" value="Genomic_DNA"/>
</dbReference>
<dbReference type="EMBL" id="MUGO01000026">
    <property type="protein sequence ID" value="PQA90194.1"/>
    <property type="molecule type" value="Genomic_DNA"/>
</dbReference>
<feature type="transmembrane region" description="Helical" evidence="3">
    <location>
        <begin position="234"/>
        <end position="250"/>
    </location>
</feature>
<evidence type="ECO:0000256" key="3">
    <source>
        <dbReference type="SAM" id="Phobius"/>
    </source>
</evidence>
<feature type="transmembrane region" description="Helical" evidence="3">
    <location>
        <begin position="370"/>
        <end position="388"/>
    </location>
</feature>
<dbReference type="SUPFAM" id="SSF48452">
    <property type="entry name" value="TPR-like"/>
    <property type="match status" value="1"/>
</dbReference>
<feature type="transmembrane region" description="Helical" evidence="3">
    <location>
        <begin position="255"/>
        <end position="272"/>
    </location>
</feature>
<dbReference type="Gene3D" id="1.25.40.10">
    <property type="entry name" value="Tetratricopeptide repeat domain"/>
    <property type="match status" value="1"/>
</dbReference>
<reference evidence="5" key="2">
    <citation type="submission" date="2017-01" db="EMBL/GenBank/DDBJ databases">
        <authorList>
            <person name="Mah S.A."/>
            <person name="Swanson W.J."/>
            <person name="Moy G.W."/>
            <person name="Vacquier V.D."/>
        </authorList>
    </citation>
    <scope>NUCLEOTIDE SEQUENCE [LARGE SCALE GENOMIC DNA]</scope>
    <source>
        <strain evidence="5">DSM 21068</strain>
    </source>
</reference>
<organism evidence="5 6">
    <name type="scientific">Chryseobacterium piscicola</name>
    <dbReference type="NCBI Taxonomy" id="551459"/>
    <lineage>
        <taxon>Bacteria</taxon>
        <taxon>Pseudomonadati</taxon>
        <taxon>Bacteroidota</taxon>
        <taxon>Flavobacteriia</taxon>
        <taxon>Flavobacteriales</taxon>
        <taxon>Weeksellaceae</taxon>
        <taxon>Chryseobacterium group</taxon>
        <taxon>Chryseobacterium</taxon>
    </lineage>
</organism>
<feature type="transmembrane region" description="Helical" evidence="3">
    <location>
        <begin position="427"/>
        <end position="445"/>
    </location>
</feature>
<feature type="transmembrane region" description="Helical" evidence="3">
    <location>
        <begin position="213"/>
        <end position="228"/>
    </location>
</feature>
<evidence type="ECO:0000313" key="7">
    <source>
        <dbReference type="Proteomes" id="UP000238314"/>
    </source>
</evidence>
<feature type="transmembrane region" description="Helical" evidence="3">
    <location>
        <begin position="452"/>
        <end position="469"/>
    </location>
</feature>
<feature type="transmembrane region" description="Helical" evidence="3">
    <location>
        <begin position="12"/>
        <end position="29"/>
    </location>
</feature>